<comment type="similarity">
    <text evidence="1 3">Belongs to the enoyl-CoA hydratase/isomerase family.</text>
</comment>
<dbReference type="PANTHER" id="PTHR11941">
    <property type="entry name" value="ENOYL-COA HYDRATASE-RELATED"/>
    <property type="match status" value="1"/>
</dbReference>
<name>A0ABW5DNT7_9PROT</name>
<dbReference type="PROSITE" id="PS00166">
    <property type="entry name" value="ENOYL_COA_HYDRATASE"/>
    <property type="match status" value="1"/>
</dbReference>
<dbReference type="CDD" id="cd06558">
    <property type="entry name" value="crotonase-like"/>
    <property type="match status" value="1"/>
</dbReference>
<evidence type="ECO:0000256" key="3">
    <source>
        <dbReference type="RuleBase" id="RU003707"/>
    </source>
</evidence>
<accession>A0ABW5DNT7</accession>
<evidence type="ECO:0000256" key="1">
    <source>
        <dbReference type="ARBA" id="ARBA00005254"/>
    </source>
</evidence>
<evidence type="ECO:0000256" key="2">
    <source>
        <dbReference type="ARBA" id="ARBA00023239"/>
    </source>
</evidence>
<dbReference type="InterPro" id="IPR029045">
    <property type="entry name" value="ClpP/crotonase-like_dom_sf"/>
</dbReference>
<evidence type="ECO:0000313" key="4">
    <source>
        <dbReference type="EMBL" id="MFD2262203.1"/>
    </source>
</evidence>
<sequence>MALVLVEHPTPAILTLRLNRPERRNALNTALLGELAVALKIAAADETCRAVILTGGDGLFAAGADLDEIIDLTPQSALTDPRLASWAAIRSFPKPLLAAVEGFCLGGGLELALACDLIIVGAGAQLGLPEVKLGLMPGAGGTALLPRMVGKSLAMRLALTGLPIDADQAVAGGLAAEAVDAGGALTRCLELAEAIAANGPVAVSQVKRSILNAFQMPAAEALVQERALYAGLQGGAEKAEGIAAFKGKRRPAF</sequence>
<dbReference type="Gene3D" id="3.90.226.10">
    <property type="entry name" value="2-enoyl-CoA Hydratase, Chain A, domain 1"/>
    <property type="match status" value="1"/>
</dbReference>
<dbReference type="InterPro" id="IPR014748">
    <property type="entry name" value="Enoyl-CoA_hydra_C"/>
</dbReference>
<dbReference type="Pfam" id="PF00378">
    <property type="entry name" value="ECH_1"/>
    <property type="match status" value="1"/>
</dbReference>
<dbReference type="InterPro" id="IPR018376">
    <property type="entry name" value="Enoyl-CoA_hyd/isom_CS"/>
</dbReference>
<dbReference type="PANTHER" id="PTHR11941:SF54">
    <property type="entry name" value="ENOYL-COA HYDRATASE, MITOCHONDRIAL"/>
    <property type="match status" value="1"/>
</dbReference>
<comment type="caution">
    <text evidence="4">The sequence shown here is derived from an EMBL/GenBank/DDBJ whole genome shotgun (WGS) entry which is preliminary data.</text>
</comment>
<dbReference type="SUPFAM" id="SSF52096">
    <property type="entry name" value="ClpP/crotonase"/>
    <property type="match status" value="1"/>
</dbReference>
<dbReference type="RefSeq" id="WP_379875120.1">
    <property type="nucleotide sequence ID" value="NZ_JBHUIP010000003.1"/>
</dbReference>
<organism evidence="4 5">
    <name type="scientific">Lacibacterium aquatile</name>
    <dbReference type="NCBI Taxonomy" id="1168082"/>
    <lineage>
        <taxon>Bacteria</taxon>
        <taxon>Pseudomonadati</taxon>
        <taxon>Pseudomonadota</taxon>
        <taxon>Alphaproteobacteria</taxon>
        <taxon>Rhodospirillales</taxon>
        <taxon>Rhodospirillaceae</taxon>
    </lineage>
</organism>
<dbReference type="Gene3D" id="1.10.12.10">
    <property type="entry name" value="Lyase 2-enoyl-coa Hydratase, Chain A, domain 2"/>
    <property type="match status" value="1"/>
</dbReference>
<dbReference type="InterPro" id="IPR001753">
    <property type="entry name" value="Enoyl-CoA_hydra/iso"/>
</dbReference>
<reference evidence="5" key="1">
    <citation type="journal article" date="2019" name="Int. J. Syst. Evol. Microbiol.">
        <title>The Global Catalogue of Microorganisms (GCM) 10K type strain sequencing project: providing services to taxonomists for standard genome sequencing and annotation.</title>
        <authorList>
            <consortium name="The Broad Institute Genomics Platform"/>
            <consortium name="The Broad Institute Genome Sequencing Center for Infectious Disease"/>
            <person name="Wu L."/>
            <person name="Ma J."/>
        </authorList>
    </citation>
    <scope>NUCLEOTIDE SEQUENCE [LARGE SCALE GENOMIC DNA]</scope>
    <source>
        <strain evidence="5">CGMCC 1.19062</strain>
    </source>
</reference>
<keyword evidence="5" id="KW-1185">Reference proteome</keyword>
<dbReference type="Proteomes" id="UP001597295">
    <property type="component" value="Unassembled WGS sequence"/>
</dbReference>
<protein>
    <submittedName>
        <fullName evidence="4">Enoyl-CoA hydratase-related protein</fullName>
    </submittedName>
</protein>
<keyword evidence="2" id="KW-0456">Lyase</keyword>
<gene>
    <name evidence="4" type="ORF">ACFSM5_04835</name>
</gene>
<evidence type="ECO:0000313" key="5">
    <source>
        <dbReference type="Proteomes" id="UP001597295"/>
    </source>
</evidence>
<dbReference type="EMBL" id="JBHUIP010000003">
    <property type="protein sequence ID" value="MFD2262203.1"/>
    <property type="molecule type" value="Genomic_DNA"/>
</dbReference>
<proteinExistence type="inferred from homology"/>